<dbReference type="PANTHER" id="PTHR43149">
    <property type="entry name" value="ENOYL-COA HYDRATASE"/>
    <property type="match status" value="1"/>
</dbReference>
<dbReference type="Pfam" id="PF00378">
    <property type="entry name" value="ECH_1"/>
    <property type="match status" value="2"/>
</dbReference>
<evidence type="ECO:0000256" key="5">
    <source>
        <dbReference type="ARBA" id="ARBA00022990"/>
    </source>
</evidence>
<comment type="pathway">
    <text evidence="2">Lipid metabolism; fatty acid beta-oxidation.</text>
</comment>
<evidence type="ECO:0000256" key="9">
    <source>
        <dbReference type="RuleBase" id="RU003707"/>
    </source>
</evidence>
<dbReference type="FunFam" id="1.10.12.10:FF:000004">
    <property type="entry name" value="Delta3,5-delta2,4-dienoyl-CoA isomerase"/>
    <property type="match status" value="1"/>
</dbReference>
<evidence type="ECO:0000256" key="2">
    <source>
        <dbReference type="ARBA" id="ARBA00005005"/>
    </source>
</evidence>
<dbReference type="PANTHER" id="PTHR43149:SF1">
    <property type="entry name" value="DELTA(3,5)-DELTA(2,4)-DIENOYL-COA ISOMERASE, MITOCHONDRIAL"/>
    <property type="match status" value="1"/>
</dbReference>
<keyword evidence="4" id="KW-0276">Fatty acid metabolism</keyword>
<dbReference type="SUPFAM" id="SSF52096">
    <property type="entry name" value="ClpP/crotonase"/>
    <property type="match status" value="1"/>
</dbReference>
<dbReference type="InterPro" id="IPR018376">
    <property type="entry name" value="Enoyl-CoA_hyd/isom_CS"/>
</dbReference>
<comment type="similarity">
    <text evidence="3 9">Belongs to the enoyl-CoA hydratase/isomerase family.</text>
</comment>
<evidence type="ECO:0000256" key="1">
    <source>
        <dbReference type="ARBA" id="ARBA00004275"/>
    </source>
</evidence>
<sequence length="285" mass="31009">MEDWKRVKIVEDTSGSGVFHLILNRPAKRNALDAQFYTEFPRALAALDDNLSVRVIILTGSGKHFCSGIDLSVLGSHPSPQILDNNDNSNDGADDHGRLREKLRRNIKYMQAAITALEQCRKPVIAAIHGGCIGAGVDIITACDIRYCSQDTFFSVKEVDLGITADLGTLQRLPRLVGQGNAMELALTGRRFDANEAKILGLVQNVFNSRQAMEEQVGGIAADIAAKSPLSVVGTKAVLLRSRDMSVSQGLDYVATWNAAMLLSDDLKEALSAQLEKRKPTFSKL</sequence>
<evidence type="ECO:0008006" key="11">
    <source>
        <dbReference type="Google" id="ProtNLM"/>
    </source>
</evidence>
<dbReference type="AlphaFoldDB" id="A0A0D6QWA2"/>
<dbReference type="NCBIfam" id="NF004794">
    <property type="entry name" value="PRK06142.1"/>
    <property type="match status" value="1"/>
</dbReference>
<dbReference type="CDD" id="cd06558">
    <property type="entry name" value="crotonase-like"/>
    <property type="match status" value="1"/>
</dbReference>
<organism evidence="10">
    <name type="scientific">Araucaria cunninghamii</name>
    <name type="common">Hoop pine</name>
    <name type="synonym">Moreton Bay pine</name>
    <dbReference type="NCBI Taxonomy" id="56994"/>
    <lineage>
        <taxon>Eukaryota</taxon>
        <taxon>Viridiplantae</taxon>
        <taxon>Streptophyta</taxon>
        <taxon>Embryophyta</taxon>
        <taxon>Tracheophyta</taxon>
        <taxon>Spermatophyta</taxon>
        <taxon>Pinopsida</taxon>
        <taxon>Pinidae</taxon>
        <taxon>Conifers II</taxon>
        <taxon>Araucariales</taxon>
        <taxon>Araucariaceae</taxon>
        <taxon>Araucaria</taxon>
    </lineage>
</organism>
<reference evidence="10" key="1">
    <citation type="submission" date="2015-03" db="EMBL/GenBank/DDBJ databases">
        <title>A transcriptome of Araucaria cunninghamii, an australian fine timber species.</title>
        <authorList>
            <person name="Jing Yi C.J.Y."/>
            <person name="Yin San L.Y.S."/>
            <person name="Abdul Karim S.S."/>
            <person name="Wan Azmi N.N."/>
            <person name="Hercus R.R."/>
            <person name="Croft L.L."/>
        </authorList>
    </citation>
    <scope>NUCLEOTIDE SEQUENCE</scope>
    <source>
        <strain evidence="10">MI0301</strain>
        <tissue evidence="10">Leaf</tissue>
    </source>
</reference>
<evidence type="ECO:0000256" key="8">
    <source>
        <dbReference type="ARBA" id="ARBA00023235"/>
    </source>
</evidence>
<dbReference type="GO" id="GO:0006635">
    <property type="term" value="P:fatty acid beta-oxidation"/>
    <property type="evidence" value="ECO:0007669"/>
    <property type="project" value="UniProtKB-UniPathway"/>
</dbReference>
<dbReference type="EMBL" id="GCKF01044068">
    <property type="protein sequence ID" value="JAG94283.1"/>
    <property type="molecule type" value="Transcribed_RNA"/>
</dbReference>
<protein>
    <recommendedName>
        <fullName evidence="11">Enoyl-CoA hydratase</fullName>
    </recommendedName>
</protein>
<dbReference type="Gene3D" id="3.90.226.10">
    <property type="entry name" value="2-enoyl-CoA Hydratase, Chain A, domain 1"/>
    <property type="match status" value="1"/>
</dbReference>
<dbReference type="GO" id="GO:0051750">
    <property type="term" value="F:delta(3,5)-delta(2,4)-dienoyl-CoA isomerase activity"/>
    <property type="evidence" value="ECO:0007669"/>
    <property type="project" value="TreeGrafter"/>
</dbReference>
<dbReference type="GO" id="GO:0005777">
    <property type="term" value="C:peroxisome"/>
    <property type="evidence" value="ECO:0007669"/>
    <property type="project" value="UniProtKB-SubCell"/>
</dbReference>
<dbReference type="FunFam" id="3.90.226.10:FF:000024">
    <property type="entry name" value="Delta3,5-delta2,4-dienoyl-CoA isomerase"/>
    <property type="match status" value="1"/>
</dbReference>
<keyword evidence="8" id="KW-0413">Isomerase</keyword>
<evidence type="ECO:0000256" key="3">
    <source>
        <dbReference type="ARBA" id="ARBA00005254"/>
    </source>
</evidence>
<accession>A0A0D6QWA2</accession>
<evidence type="ECO:0000313" key="10">
    <source>
        <dbReference type="EMBL" id="JAG94283.1"/>
    </source>
</evidence>
<dbReference type="Gene3D" id="1.10.12.10">
    <property type="entry name" value="Lyase 2-enoyl-coa Hydratase, Chain A, domain 2"/>
    <property type="match status" value="1"/>
</dbReference>
<keyword evidence="7" id="KW-0576">Peroxisome</keyword>
<evidence type="ECO:0000256" key="7">
    <source>
        <dbReference type="ARBA" id="ARBA00023140"/>
    </source>
</evidence>
<keyword evidence="6" id="KW-0443">Lipid metabolism</keyword>
<dbReference type="PROSITE" id="PS00166">
    <property type="entry name" value="ENOYL_COA_HYDRATASE"/>
    <property type="match status" value="1"/>
</dbReference>
<dbReference type="UniPathway" id="UPA00659"/>
<name>A0A0D6QWA2_ARACU</name>
<keyword evidence="5" id="KW-0007">Acetylation</keyword>
<evidence type="ECO:0000256" key="4">
    <source>
        <dbReference type="ARBA" id="ARBA00022832"/>
    </source>
</evidence>
<dbReference type="InterPro" id="IPR045002">
    <property type="entry name" value="Ech1-like"/>
</dbReference>
<dbReference type="InterPro" id="IPR001753">
    <property type="entry name" value="Enoyl-CoA_hydra/iso"/>
</dbReference>
<evidence type="ECO:0000256" key="6">
    <source>
        <dbReference type="ARBA" id="ARBA00023098"/>
    </source>
</evidence>
<proteinExistence type="inferred from homology"/>
<dbReference type="InterPro" id="IPR029045">
    <property type="entry name" value="ClpP/crotonase-like_dom_sf"/>
</dbReference>
<comment type="subcellular location">
    <subcellularLocation>
        <location evidence="1">Peroxisome</location>
    </subcellularLocation>
</comment>
<dbReference type="InterPro" id="IPR014748">
    <property type="entry name" value="Enoyl-CoA_hydra_C"/>
</dbReference>